<reference evidence="4" key="1">
    <citation type="journal article" date="2014" name="Proc. Natl. Acad. Sci. U.S.A.">
        <title>Extensive sampling of basidiomycete genomes demonstrates inadequacy of the white-rot/brown-rot paradigm for wood decay fungi.</title>
        <authorList>
            <person name="Riley R."/>
            <person name="Salamov A.A."/>
            <person name="Brown D.W."/>
            <person name="Nagy L.G."/>
            <person name="Floudas D."/>
            <person name="Held B.W."/>
            <person name="Levasseur A."/>
            <person name="Lombard V."/>
            <person name="Morin E."/>
            <person name="Otillar R."/>
            <person name="Lindquist E.A."/>
            <person name="Sun H."/>
            <person name="LaButti K.M."/>
            <person name="Schmutz J."/>
            <person name="Jabbour D."/>
            <person name="Luo H."/>
            <person name="Baker S.E."/>
            <person name="Pisabarro A.G."/>
            <person name="Walton J.D."/>
            <person name="Blanchette R.A."/>
            <person name="Henrissat B."/>
            <person name="Martin F."/>
            <person name="Cullen D."/>
            <person name="Hibbett D.S."/>
            <person name="Grigoriev I.V."/>
        </authorList>
    </citation>
    <scope>NUCLEOTIDE SEQUENCE [LARGE SCALE GENOMIC DNA]</scope>
    <source>
        <strain evidence="4">FD-172 SS1</strain>
    </source>
</reference>
<dbReference type="PANTHER" id="PTHR33840:SF2">
    <property type="entry name" value="TLE1 PHOSPHOLIPASE DOMAIN-CONTAINING PROTEIN"/>
    <property type="match status" value="1"/>
</dbReference>
<evidence type="ECO:0000259" key="2">
    <source>
        <dbReference type="Pfam" id="PF09994"/>
    </source>
</evidence>
<evidence type="ECO:0000313" key="4">
    <source>
        <dbReference type="Proteomes" id="UP000027195"/>
    </source>
</evidence>
<keyword evidence="4" id="KW-1185">Reference proteome</keyword>
<dbReference type="STRING" id="930990.A0A067MJ86"/>
<dbReference type="OrthoDB" id="3162439at2759"/>
<accession>A0A067MJ86</accession>
<name>A0A067MJ86_BOTB1</name>
<dbReference type="AlphaFoldDB" id="A0A067MJ86"/>
<dbReference type="PANTHER" id="PTHR33840">
    <property type="match status" value="1"/>
</dbReference>
<organism evidence="3 4">
    <name type="scientific">Botryobasidium botryosum (strain FD-172 SS1)</name>
    <dbReference type="NCBI Taxonomy" id="930990"/>
    <lineage>
        <taxon>Eukaryota</taxon>
        <taxon>Fungi</taxon>
        <taxon>Dikarya</taxon>
        <taxon>Basidiomycota</taxon>
        <taxon>Agaricomycotina</taxon>
        <taxon>Agaricomycetes</taxon>
        <taxon>Cantharellales</taxon>
        <taxon>Botryobasidiaceae</taxon>
        <taxon>Botryobasidium</taxon>
    </lineage>
</organism>
<gene>
    <name evidence="3" type="ORF">BOTBODRAFT_174609</name>
</gene>
<dbReference type="HOGENOM" id="CLU_005049_5_0_1"/>
<feature type="region of interest" description="Disordered" evidence="1">
    <location>
        <begin position="221"/>
        <end position="303"/>
    </location>
</feature>
<dbReference type="Pfam" id="PF09994">
    <property type="entry name" value="T6SS_Tle1-like_cat"/>
    <property type="match status" value="1"/>
</dbReference>
<dbReference type="InParanoid" id="A0A067MJ86"/>
<feature type="compositionally biased region" description="Polar residues" evidence="1">
    <location>
        <begin position="459"/>
        <end position="469"/>
    </location>
</feature>
<proteinExistence type="predicted"/>
<dbReference type="Proteomes" id="UP000027195">
    <property type="component" value="Unassembled WGS sequence"/>
</dbReference>
<protein>
    <recommendedName>
        <fullName evidence="2">T6SS Phospholipase effector Tle1-like catalytic domain-containing protein</fullName>
    </recommendedName>
</protein>
<feature type="compositionally biased region" description="Basic and acidic residues" evidence="1">
    <location>
        <begin position="240"/>
        <end position="259"/>
    </location>
</feature>
<evidence type="ECO:0000256" key="1">
    <source>
        <dbReference type="SAM" id="MobiDB-lite"/>
    </source>
</evidence>
<dbReference type="InterPro" id="IPR018712">
    <property type="entry name" value="Tle1-like_cat"/>
</dbReference>
<feature type="domain" description="T6SS Phospholipase effector Tle1-like catalytic" evidence="2">
    <location>
        <begin position="10"/>
        <end position="347"/>
    </location>
</feature>
<feature type="compositionally biased region" description="Low complexity" evidence="1">
    <location>
        <begin position="420"/>
        <end position="433"/>
    </location>
</feature>
<feature type="region of interest" description="Disordered" evidence="1">
    <location>
        <begin position="387"/>
        <end position="477"/>
    </location>
</feature>
<evidence type="ECO:0000313" key="3">
    <source>
        <dbReference type="EMBL" id="KDQ14785.1"/>
    </source>
</evidence>
<feature type="compositionally biased region" description="Basic residues" evidence="1">
    <location>
        <begin position="442"/>
        <end position="452"/>
    </location>
</feature>
<dbReference type="EMBL" id="KL198036">
    <property type="protein sequence ID" value="KDQ14785.1"/>
    <property type="molecule type" value="Genomic_DNA"/>
</dbReference>
<sequence>MSIDPTKKHRTHVLCFDGTSNLYADANTNVVKLFSFLRKDVPMEQMVYYQAGIGTYINPGVMSPLLLGIAKLLDQGVAWYLDAHVMGGYAFLMENYHAGDKIALFGFSRGAYTARALAGMLHKVGLLPRSMPEQVPFAYRMFKDNTRKGWRLSQGFKSTFSNEVKIDFMGVWDTVSSVGLIIPRNLPFTSDNTVVKIFRHALSLDERRAKFKANMWHWPSAAERESRKNNPQRIAPPEEDGGKHMSREEMTDAQKEAVARAEMNGGAEVSNSSSTPPAGTPGSGGLADKKKSTGYSDQWGMGDVDDDTSNVLEVWFAGCHSDVGGGSVKDTEPHALANISLRWMVRQCIEAQCGILFDTAALQAAGIQPQLFVPKSDQLKLNLKVVIPPGKKSGGGDTTDEEVDARRSVTTDEGYGTDIGGANNPSANGNGNPEPESEGKTKTKTKKKKKTKHVGELTLSPSRDNQSPVESLEDRESKDALAPIHDSLKERRIWWILEFIPLMRAWQAKDGAWLSALTVNLGRGRKIPPAQIPPKFHKSVQLRMARDSSYKPQAQWDGEPDWVE</sequence>